<protein>
    <recommendedName>
        <fullName evidence="5">Carbonic anhydrase</fullName>
        <ecNumber evidence="5">4.2.1.1</ecNumber>
    </recommendedName>
    <alternativeName>
        <fullName evidence="5">Carbonate dehydratase</fullName>
    </alternativeName>
</protein>
<evidence type="ECO:0000313" key="7">
    <source>
        <dbReference type="Proteomes" id="UP000284706"/>
    </source>
</evidence>
<organism evidence="6 7">
    <name type="scientific">Gymnopilus dilepis</name>
    <dbReference type="NCBI Taxonomy" id="231916"/>
    <lineage>
        <taxon>Eukaryota</taxon>
        <taxon>Fungi</taxon>
        <taxon>Dikarya</taxon>
        <taxon>Basidiomycota</taxon>
        <taxon>Agaricomycotina</taxon>
        <taxon>Agaricomycetes</taxon>
        <taxon>Agaricomycetidae</taxon>
        <taxon>Agaricales</taxon>
        <taxon>Agaricineae</taxon>
        <taxon>Hymenogastraceae</taxon>
        <taxon>Gymnopilus</taxon>
    </lineage>
</organism>
<dbReference type="InParanoid" id="A0A409VDA3"/>
<dbReference type="AlphaFoldDB" id="A0A409VDA3"/>
<dbReference type="InterPro" id="IPR001765">
    <property type="entry name" value="Carbonic_anhydrase"/>
</dbReference>
<dbReference type="SMART" id="SM00947">
    <property type="entry name" value="Pro_CA"/>
    <property type="match status" value="1"/>
</dbReference>
<dbReference type="Pfam" id="PF00484">
    <property type="entry name" value="Pro_CA"/>
    <property type="match status" value="1"/>
</dbReference>
<keyword evidence="7" id="KW-1185">Reference proteome</keyword>
<name>A0A409VDA3_9AGAR</name>
<comment type="similarity">
    <text evidence="1 5">Belongs to the beta-class carbonic anhydrase family.</text>
</comment>
<dbReference type="EC" id="4.2.1.1" evidence="5"/>
<dbReference type="CDD" id="cd03379">
    <property type="entry name" value="beta_CA_cladeD"/>
    <property type="match status" value="1"/>
</dbReference>
<evidence type="ECO:0000256" key="4">
    <source>
        <dbReference type="PIRSR" id="PIRSR601765-1"/>
    </source>
</evidence>
<feature type="binding site" evidence="4">
    <location>
        <position position="106"/>
    </location>
    <ligand>
        <name>Zn(2+)</name>
        <dbReference type="ChEBI" id="CHEBI:29105"/>
    </ligand>
</feature>
<keyword evidence="5" id="KW-0456">Lyase</keyword>
<evidence type="ECO:0000256" key="1">
    <source>
        <dbReference type="ARBA" id="ARBA00006217"/>
    </source>
</evidence>
<dbReference type="GO" id="GO:0008270">
    <property type="term" value="F:zinc ion binding"/>
    <property type="evidence" value="ECO:0007669"/>
    <property type="project" value="UniProtKB-UniRule"/>
</dbReference>
<accession>A0A409VDA3</accession>
<comment type="caution">
    <text evidence="6">The sequence shown here is derived from an EMBL/GenBank/DDBJ whole genome shotgun (WGS) entry which is preliminary data.</text>
</comment>
<dbReference type="STRING" id="231916.A0A409VDA3"/>
<dbReference type="PANTHER" id="PTHR43175:SF3">
    <property type="entry name" value="CARBON DISULFIDE HYDROLASE"/>
    <property type="match status" value="1"/>
</dbReference>
<evidence type="ECO:0000256" key="5">
    <source>
        <dbReference type="RuleBase" id="RU003956"/>
    </source>
</evidence>
<gene>
    <name evidence="6" type="ORF">CVT26_002683</name>
</gene>
<evidence type="ECO:0000256" key="3">
    <source>
        <dbReference type="ARBA" id="ARBA00022833"/>
    </source>
</evidence>
<comment type="catalytic activity">
    <reaction evidence="5">
        <text>hydrogencarbonate + H(+) = CO2 + H2O</text>
        <dbReference type="Rhea" id="RHEA:10748"/>
        <dbReference type="ChEBI" id="CHEBI:15377"/>
        <dbReference type="ChEBI" id="CHEBI:15378"/>
        <dbReference type="ChEBI" id="CHEBI:16526"/>
        <dbReference type="ChEBI" id="CHEBI:17544"/>
        <dbReference type="EC" id="4.2.1.1"/>
    </reaction>
</comment>
<feature type="binding site" evidence="4">
    <location>
        <position position="54"/>
    </location>
    <ligand>
        <name>Zn(2+)</name>
        <dbReference type="ChEBI" id="CHEBI:29105"/>
    </ligand>
</feature>
<dbReference type="Proteomes" id="UP000284706">
    <property type="component" value="Unassembled WGS sequence"/>
</dbReference>
<dbReference type="Gene3D" id="3.40.1050.10">
    <property type="entry name" value="Carbonic anhydrase"/>
    <property type="match status" value="1"/>
</dbReference>
<evidence type="ECO:0000256" key="2">
    <source>
        <dbReference type="ARBA" id="ARBA00022723"/>
    </source>
</evidence>
<sequence length="209" mass="22712">MPSHETFASLNESYASSFDKGNLPLPPSKQLIVGMRAPPASVLLSYDDSLMHGCSLSTSRPASQLGINLGEAHVIRNAGGSAKDALRSIVISQRLLGTREIAVFHHTDCGMLTFTNEVIRDKVKSEAPGDATVAEAVDRIDFLTFPNLEESVKDDISFLKENPLVLKGTELSGWIYDVNTGKVSCRQARRLDLSVKESQLRAKDVALLS</sequence>
<dbReference type="GO" id="GO:0004089">
    <property type="term" value="F:carbonate dehydratase activity"/>
    <property type="evidence" value="ECO:0007669"/>
    <property type="project" value="UniProtKB-UniRule"/>
</dbReference>
<dbReference type="OrthoDB" id="10248475at2759"/>
<dbReference type="InterPro" id="IPR036874">
    <property type="entry name" value="Carbonic_anhydrase_sf"/>
</dbReference>
<comment type="function">
    <text evidence="5">Reversible hydration of carbon dioxide.</text>
</comment>
<keyword evidence="2 4" id="KW-0479">Metal-binding</keyword>
<feature type="binding site" evidence="4">
    <location>
        <position position="109"/>
    </location>
    <ligand>
        <name>Zn(2+)</name>
        <dbReference type="ChEBI" id="CHEBI:29105"/>
    </ligand>
</feature>
<dbReference type="SUPFAM" id="SSF53056">
    <property type="entry name" value="beta-carbonic anhydrase, cab"/>
    <property type="match status" value="1"/>
</dbReference>
<keyword evidence="3 4" id="KW-0862">Zinc</keyword>
<proteinExistence type="inferred from homology"/>
<comment type="cofactor">
    <cofactor evidence="4">
        <name>Zn(2+)</name>
        <dbReference type="ChEBI" id="CHEBI:29105"/>
    </cofactor>
    <text evidence="4">Binds 1 zinc ion per subunit.</text>
</comment>
<dbReference type="EMBL" id="NHYE01005663">
    <property type="protein sequence ID" value="PPQ64739.1"/>
    <property type="molecule type" value="Genomic_DNA"/>
</dbReference>
<dbReference type="PANTHER" id="PTHR43175">
    <property type="entry name" value="CARBONIC ANHYDRASE"/>
    <property type="match status" value="1"/>
</dbReference>
<reference evidence="6 7" key="1">
    <citation type="journal article" date="2018" name="Evol. Lett.">
        <title>Horizontal gene cluster transfer increased hallucinogenic mushroom diversity.</title>
        <authorList>
            <person name="Reynolds H.T."/>
            <person name="Vijayakumar V."/>
            <person name="Gluck-Thaler E."/>
            <person name="Korotkin H.B."/>
            <person name="Matheny P.B."/>
            <person name="Slot J.C."/>
        </authorList>
    </citation>
    <scope>NUCLEOTIDE SEQUENCE [LARGE SCALE GENOMIC DNA]</scope>
    <source>
        <strain evidence="6 7">SRW20</strain>
    </source>
</reference>
<evidence type="ECO:0000313" key="6">
    <source>
        <dbReference type="EMBL" id="PPQ64739.1"/>
    </source>
</evidence>